<accession>A0A4Y9SUH5</accession>
<protein>
    <submittedName>
        <fullName evidence="1">Uncharacterized protein</fullName>
    </submittedName>
</protein>
<keyword evidence="2" id="KW-1185">Reference proteome</keyword>
<reference evidence="1 2" key="1">
    <citation type="submission" date="2019-03" db="EMBL/GenBank/DDBJ databases">
        <title>Draft genome of Massilia hortus sp. nov., a novel bacterial species of the Oxalobacteraceae family.</title>
        <authorList>
            <person name="Peta V."/>
            <person name="Raths R."/>
            <person name="Bucking H."/>
        </authorList>
    </citation>
    <scope>NUCLEOTIDE SEQUENCE [LARGE SCALE GENOMIC DNA]</scope>
    <source>
        <strain evidence="1 2">ONC3</strain>
    </source>
</reference>
<dbReference type="OrthoDB" id="9096701at2"/>
<proteinExistence type="predicted"/>
<name>A0A4Y9SUH5_9BURK</name>
<evidence type="ECO:0000313" key="1">
    <source>
        <dbReference type="EMBL" id="TFW28406.1"/>
    </source>
</evidence>
<dbReference type="EMBL" id="SPUM01000139">
    <property type="protein sequence ID" value="TFW28406.1"/>
    <property type="molecule type" value="Genomic_DNA"/>
</dbReference>
<evidence type="ECO:0000313" key="2">
    <source>
        <dbReference type="Proteomes" id="UP000297258"/>
    </source>
</evidence>
<organism evidence="1 2">
    <name type="scientific">Massilia horti</name>
    <dbReference type="NCBI Taxonomy" id="2562153"/>
    <lineage>
        <taxon>Bacteria</taxon>
        <taxon>Pseudomonadati</taxon>
        <taxon>Pseudomonadota</taxon>
        <taxon>Betaproteobacteria</taxon>
        <taxon>Burkholderiales</taxon>
        <taxon>Oxalobacteraceae</taxon>
        <taxon>Telluria group</taxon>
        <taxon>Massilia</taxon>
    </lineage>
</organism>
<sequence>MKTMPLASIWLRARLLASSWSPVAAGAALLLVLAIALLLWLVQARDLLARQHDLARRMAALPPPVVKAAPPATANQNLAAFYDALGERRYAEQQVRSLFGLASKAGLVLHDGEYKMGYDRNARVYTYQVNLPLKGSYRALWQFAMDALLAIPFASLDEISFRRDAIGEANVEARMRLTLYLTDAPRGGGQ</sequence>
<dbReference type="AlphaFoldDB" id="A0A4Y9SUH5"/>
<comment type="caution">
    <text evidence="1">The sequence shown here is derived from an EMBL/GenBank/DDBJ whole genome shotgun (WGS) entry which is preliminary data.</text>
</comment>
<dbReference type="Proteomes" id="UP000297258">
    <property type="component" value="Unassembled WGS sequence"/>
</dbReference>
<gene>
    <name evidence="1" type="ORF">E4O92_21515</name>
</gene>
<dbReference type="RefSeq" id="WP_135191715.1">
    <property type="nucleotide sequence ID" value="NZ_SPUM01000139.1"/>
</dbReference>